<proteinExistence type="inferred from homology"/>
<dbReference type="PANTHER" id="PTHR30518:SF2">
    <property type="entry name" value="ENDOLYTIC MUREIN TRANSGLYCOSYLASE"/>
    <property type="match status" value="1"/>
</dbReference>
<keyword evidence="3 7" id="KW-1133">Transmembrane helix</keyword>
<dbReference type="EMBL" id="BSVB01000001">
    <property type="protein sequence ID" value="GMA96993.1"/>
    <property type="molecule type" value="Genomic_DNA"/>
</dbReference>
<comment type="catalytic activity">
    <reaction evidence="7">
        <text>a peptidoglycan chain = a peptidoglycan chain with N-acetyl-1,6-anhydromuramyl-[peptide] at the reducing end + a peptidoglycan chain with N-acetylglucosamine at the non-reducing end.</text>
        <dbReference type="EC" id="4.2.2.29"/>
    </reaction>
</comment>
<reference evidence="10" key="1">
    <citation type="journal article" date="2019" name="Int. J. Syst. Evol. Microbiol.">
        <title>The Global Catalogue of Microorganisms (GCM) 10K type strain sequencing project: providing services to taxonomists for standard genome sequencing and annotation.</title>
        <authorList>
            <consortium name="The Broad Institute Genomics Platform"/>
            <consortium name="The Broad Institute Genome Sequencing Center for Infectious Disease"/>
            <person name="Wu L."/>
            <person name="Ma J."/>
        </authorList>
    </citation>
    <scope>NUCLEOTIDE SEQUENCE [LARGE SCALE GENOMIC DNA]</scope>
    <source>
        <strain evidence="10">NBRC 108894</strain>
    </source>
</reference>
<dbReference type="EC" id="4.2.2.29" evidence="7"/>
<keyword evidence="10" id="KW-1185">Reference proteome</keyword>
<dbReference type="Pfam" id="PF02618">
    <property type="entry name" value="YceG"/>
    <property type="match status" value="1"/>
</dbReference>
<evidence type="ECO:0000313" key="9">
    <source>
        <dbReference type="EMBL" id="GMA96993.1"/>
    </source>
</evidence>
<keyword evidence="6 7" id="KW-0961">Cell wall biogenesis/degradation</keyword>
<feature type="site" description="Important for catalytic activity" evidence="7">
    <location>
        <position position="321"/>
    </location>
</feature>
<evidence type="ECO:0000256" key="7">
    <source>
        <dbReference type="HAMAP-Rule" id="MF_02065"/>
    </source>
</evidence>
<gene>
    <name evidence="7" type="primary">mltG</name>
    <name evidence="9" type="ORF">GCM10025881_38170</name>
</gene>
<dbReference type="RefSeq" id="WP_284255470.1">
    <property type="nucleotide sequence ID" value="NZ_BSVB01000001.1"/>
</dbReference>
<evidence type="ECO:0000313" key="10">
    <source>
        <dbReference type="Proteomes" id="UP001157034"/>
    </source>
</evidence>
<feature type="compositionally biased region" description="Basic residues" evidence="8">
    <location>
        <begin position="102"/>
        <end position="112"/>
    </location>
</feature>
<keyword evidence="5 7" id="KW-0456">Lyase</keyword>
<feature type="region of interest" description="Disordered" evidence="8">
    <location>
        <begin position="56"/>
        <end position="112"/>
    </location>
</feature>
<dbReference type="PANTHER" id="PTHR30518">
    <property type="entry name" value="ENDOLYTIC MUREIN TRANSGLYCOSYLASE"/>
    <property type="match status" value="1"/>
</dbReference>
<feature type="compositionally biased region" description="Basic and acidic residues" evidence="8">
    <location>
        <begin position="71"/>
        <end position="80"/>
    </location>
</feature>
<dbReference type="InterPro" id="IPR003770">
    <property type="entry name" value="MLTG-like"/>
</dbReference>
<organism evidence="9 10">
    <name type="scientific">Pseudolysinimonas kribbensis</name>
    <dbReference type="NCBI Taxonomy" id="433641"/>
    <lineage>
        <taxon>Bacteria</taxon>
        <taxon>Bacillati</taxon>
        <taxon>Actinomycetota</taxon>
        <taxon>Actinomycetes</taxon>
        <taxon>Micrococcales</taxon>
        <taxon>Microbacteriaceae</taxon>
        <taxon>Pseudolysinimonas</taxon>
    </lineage>
</organism>
<evidence type="ECO:0000256" key="5">
    <source>
        <dbReference type="ARBA" id="ARBA00023239"/>
    </source>
</evidence>
<keyword evidence="2 7" id="KW-0812">Transmembrane</keyword>
<evidence type="ECO:0000256" key="3">
    <source>
        <dbReference type="ARBA" id="ARBA00022989"/>
    </source>
</evidence>
<keyword evidence="1 7" id="KW-1003">Cell membrane</keyword>
<dbReference type="Proteomes" id="UP001157034">
    <property type="component" value="Unassembled WGS sequence"/>
</dbReference>
<comment type="caution">
    <text evidence="9">The sequence shown here is derived from an EMBL/GenBank/DDBJ whole genome shotgun (WGS) entry which is preliminary data.</text>
</comment>
<name>A0ABQ6KCE5_9MICO</name>
<evidence type="ECO:0000256" key="2">
    <source>
        <dbReference type="ARBA" id="ARBA00022692"/>
    </source>
</evidence>
<comment type="function">
    <text evidence="7">Functions as a peptidoglycan terminase that cleaves nascent peptidoglycan strands endolytically to terminate their elongation.</text>
</comment>
<evidence type="ECO:0000256" key="6">
    <source>
        <dbReference type="ARBA" id="ARBA00023316"/>
    </source>
</evidence>
<evidence type="ECO:0000256" key="8">
    <source>
        <dbReference type="SAM" id="MobiDB-lite"/>
    </source>
</evidence>
<dbReference type="HAMAP" id="MF_02065">
    <property type="entry name" value="MltG"/>
    <property type="match status" value="1"/>
</dbReference>
<dbReference type="NCBIfam" id="TIGR00247">
    <property type="entry name" value="endolytic transglycosylase MltG"/>
    <property type="match status" value="1"/>
</dbReference>
<sequence length="451" mass="48016">MAEPSWDEIFGGRPQKPEDSTQQPAGPEPVSEEFPTARLSDPYAVAAAQANAAQAQAAREAVGTAGGQPLTRRELREAEVRANGAGPRIRRPRAPSPTAVGRPHRAARRGRRRAGRGAVAWFGFHDKVCKVLTFCQESVDYAGSGNGQKATVVIQSGDIGSDVAKELQRAGVTKTYQAAYAILIKTNQSFQPGSYQLQKQMSAKAALAALADPKNRIVHTAVIREGITAAQAYSQLAAATGRPVSEFQAAAANYQALGVPSTFPSIEGFLFPATYQFDPGTTAQQALQVLVTTMQKHLAADGVAPADDLKVLTMASIVQREAGSVPDMGKVARVFQNRLDAGMLLQSDATVAYGTGRTDHVTTTGSERSDSKNLYNTYVHAGLPVGPIALPGDDAIKATLHPTPGPWLYFVAVNLKTGETVFSTTAAEHDAAVKKWQAWCRQSPENMAYCN</sequence>
<dbReference type="CDD" id="cd08010">
    <property type="entry name" value="MltG_like"/>
    <property type="match status" value="1"/>
</dbReference>
<protein>
    <recommendedName>
        <fullName evidence="7">Endolytic murein transglycosylase</fullName>
        <ecNumber evidence="7">4.2.2.29</ecNumber>
    </recommendedName>
    <alternativeName>
        <fullName evidence="7">Peptidoglycan lytic transglycosylase</fullName>
    </alternativeName>
    <alternativeName>
        <fullName evidence="7">Peptidoglycan polymerization terminase</fullName>
    </alternativeName>
</protein>
<evidence type="ECO:0000256" key="1">
    <source>
        <dbReference type="ARBA" id="ARBA00022475"/>
    </source>
</evidence>
<feature type="region of interest" description="Disordered" evidence="8">
    <location>
        <begin position="1"/>
        <end position="42"/>
    </location>
</feature>
<evidence type="ECO:0000256" key="4">
    <source>
        <dbReference type="ARBA" id="ARBA00023136"/>
    </source>
</evidence>
<keyword evidence="4 7" id="KW-0472">Membrane</keyword>
<dbReference type="Gene3D" id="3.30.160.60">
    <property type="entry name" value="Classic Zinc Finger"/>
    <property type="match status" value="1"/>
</dbReference>
<dbReference type="Gene3D" id="3.30.1490.480">
    <property type="entry name" value="Endolytic murein transglycosylase"/>
    <property type="match status" value="1"/>
</dbReference>
<comment type="similarity">
    <text evidence="7">Belongs to the transglycosylase MltG family.</text>
</comment>
<accession>A0ABQ6KCE5</accession>